<keyword evidence="4" id="KW-0443">Lipid metabolism</keyword>
<accession>A0AAJ3HTN8</accession>
<keyword evidence="1" id="KW-0444">Lipid biosynthesis</keyword>
<keyword evidence="7" id="KW-1185">Reference proteome</keyword>
<dbReference type="PIRSF" id="PIRSF011489">
    <property type="entry name" value="DUF479"/>
    <property type="match status" value="1"/>
</dbReference>
<dbReference type="Proteomes" id="UP000078250">
    <property type="component" value="Unassembled WGS sequence"/>
</dbReference>
<proteinExistence type="predicted"/>
<evidence type="ECO:0000256" key="4">
    <source>
        <dbReference type="ARBA" id="ARBA00023098"/>
    </source>
</evidence>
<protein>
    <submittedName>
        <fullName evidence="6">Acyl carrier protein phosphodiesterase</fullName>
        <ecNumber evidence="6">3.1.4.14</ecNumber>
    </submittedName>
</protein>
<reference evidence="6 7" key="1">
    <citation type="submission" date="2016-04" db="EMBL/GenBank/DDBJ databases">
        <title>ATOL: Assembling a taxonomically balanced genome-scale reconstruction of the evolutionary history of the Enterobacteriaceae.</title>
        <authorList>
            <person name="Plunkett G.III."/>
            <person name="Neeno-Eckwall E.C."/>
            <person name="Glasner J.D."/>
            <person name="Perna N.T."/>
        </authorList>
    </citation>
    <scope>NUCLEOTIDE SEQUENCE [LARGE SCALE GENOMIC DNA]</scope>
    <source>
        <strain evidence="6 7">ATCC 700826</strain>
    </source>
</reference>
<gene>
    <name evidence="6" type="ORF">M997_0998</name>
</gene>
<evidence type="ECO:0000256" key="3">
    <source>
        <dbReference type="ARBA" id="ARBA00022832"/>
    </source>
</evidence>
<evidence type="ECO:0000256" key="1">
    <source>
        <dbReference type="ARBA" id="ARBA00022516"/>
    </source>
</evidence>
<dbReference type="AlphaFoldDB" id="A0AAJ3HTN8"/>
<dbReference type="InterPro" id="IPR007431">
    <property type="entry name" value="ACP_PD"/>
</dbReference>
<keyword evidence="3" id="KW-0276">Fatty acid metabolism</keyword>
<dbReference type="PANTHER" id="PTHR38764:SF1">
    <property type="entry name" value="ACYL CARRIER PROTEIN PHOSPHODIESTERASE"/>
    <property type="match status" value="1"/>
</dbReference>
<dbReference type="Pfam" id="PF04336">
    <property type="entry name" value="ACP_PD"/>
    <property type="match status" value="1"/>
</dbReference>
<keyword evidence="5" id="KW-0275">Fatty acid biosynthesis</keyword>
<evidence type="ECO:0000313" key="6">
    <source>
        <dbReference type="EMBL" id="OAT48536.1"/>
    </source>
</evidence>
<name>A0AAJ3HTN8_PROHU</name>
<dbReference type="EMBL" id="LXEV01000016">
    <property type="protein sequence ID" value="OAT48536.1"/>
    <property type="molecule type" value="Genomic_DNA"/>
</dbReference>
<keyword evidence="2 6" id="KW-0378">Hydrolase</keyword>
<dbReference type="PANTHER" id="PTHR38764">
    <property type="entry name" value="ACYL CARRIER PROTEIN PHOSPHODIESTERASE"/>
    <property type="match status" value="1"/>
</dbReference>
<dbReference type="GO" id="GO:0006633">
    <property type="term" value="P:fatty acid biosynthetic process"/>
    <property type="evidence" value="ECO:0007669"/>
    <property type="project" value="UniProtKB-KW"/>
</dbReference>
<dbReference type="GO" id="GO:0008770">
    <property type="term" value="F:[acyl-carrier-protein] phosphodiesterase activity"/>
    <property type="evidence" value="ECO:0007669"/>
    <property type="project" value="UniProtKB-EC"/>
</dbReference>
<evidence type="ECO:0000256" key="5">
    <source>
        <dbReference type="ARBA" id="ARBA00023160"/>
    </source>
</evidence>
<comment type="caution">
    <text evidence="6">The sequence shown here is derived from an EMBL/GenBank/DDBJ whole genome shotgun (WGS) entry which is preliminary data.</text>
</comment>
<organism evidence="6 7">
    <name type="scientific">Proteus hauseri ATCC 700826</name>
    <dbReference type="NCBI Taxonomy" id="1354271"/>
    <lineage>
        <taxon>Bacteria</taxon>
        <taxon>Pseudomonadati</taxon>
        <taxon>Pseudomonadota</taxon>
        <taxon>Gammaproteobacteria</taxon>
        <taxon>Enterobacterales</taxon>
        <taxon>Morganellaceae</taxon>
        <taxon>Proteus</taxon>
    </lineage>
</organism>
<evidence type="ECO:0000313" key="7">
    <source>
        <dbReference type="Proteomes" id="UP000078250"/>
    </source>
</evidence>
<dbReference type="EC" id="3.1.4.14" evidence="6"/>
<sequence length="211" mass="25119">MQQRSSFLFKKRYDIEMNYLAHLHLAFRAKSSLLGNMMADYVKGTPSSDYSPAVVEGIRMHRRIDVLTDTHPLVKEARLLFPTEYRRVAPITLDVFWDHFLSLNWSQFEPQIPLTEFVTQTRKIIEPDLWKTPEKFQELNEYLWSQSWLIRYADPAYIEQTLKGMARRRPKLSALAGSYITLETHYSELSEIFWQFYPQLLERAQQHQLND</sequence>
<evidence type="ECO:0000256" key="2">
    <source>
        <dbReference type="ARBA" id="ARBA00022801"/>
    </source>
</evidence>